<accession>A0A7S3DCW1</accession>
<feature type="domain" description="Polycystin cation channel PKD1/PKD2" evidence="10">
    <location>
        <begin position="294"/>
        <end position="492"/>
    </location>
</feature>
<dbReference type="InterPro" id="IPR051223">
    <property type="entry name" value="Polycystin"/>
</dbReference>
<evidence type="ECO:0000256" key="1">
    <source>
        <dbReference type="ARBA" id="ARBA00004141"/>
    </source>
</evidence>
<evidence type="ECO:0000256" key="2">
    <source>
        <dbReference type="ARBA" id="ARBA00007200"/>
    </source>
</evidence>
<evidence type="ECO:0000256" key="5">
    <source>
        <dbReference type="ARBA" id="ARBA00023136"/>
    </source>
</evidence>
<evidence type="ECO:0000259" key="11">
    <source>
        <dbReference type="Pfam" id="PF20519"/>
    </source>
</evidence>
<dbReference type="PRINTS" id="PR01433">
    <property type="entry name" value="POLYCYSTIN2"/>
</dbReference>
<evidence type="ECO:0000313" key="12">
    <source>
        <dbReference type="EMBL" id="CAE0252264.1"/>
    </source>
</evidence>
<feature type="transmembrane region" description="Helical" evidence="9">
    <location>
        <begin position="339"/>
        <end position="360"/>
    </location>
</feature>
<dbReference type="GO" id="GO:0005509">
    <property type="term" value="F:calcium ion binding"/>
    <property type="evidence" value="ECO:0007669"/>
    <property type="project" value="InterPro"/>
</dbReference>
<feature type="transmembrane region" description="Helical" evidence="9">
    <location>
        <begin position="295"/>
        <end position="319"/>
    </location>
</feature>
<dbReference type="InterPro" id="IPR013122">
    <property type="entry name" value="PKD1_2_channel"/>
</dbReference>
<dbReference type="Pfam" id="PF08016">
    <property type="entry name" value="PKD_channel"/>
    <property type="match status" value="1"/>
</dbReference>
<dbReference type="Pfam" id="PF20519">
    <property type="entry name" value="Polycystin_dom"/>
    <property type="match status" value="1"/>
</dbReference>
<evidence type="ECO:0000259" key="10">
    <source>
        <dbReference type="Pfam" id="PF08016"/>
    </source>
</evidence>
<feature type="disulfide bond" evidence="7">
    <location>
        <begin position="159"/>
        <end position="173"/>
    </location>
</feature>
<feature type="region of interest" description="Disordered" evidence="8">
    <location>
        <begin position="1"/>
        <end position="44"/>
    </location>
</feature>
<keyword evidence="6" id="KW-0325">Glycoprotein</keyword>
<evidence type="ECO:0000256" key="9">
    <source>
        <dbReference type="SAM" id="Phobius"/>
    </source>
</evidence>
<reference evidence="12" key="1">
    <citation type="submission" date="2021-01" db="EMBL/GenBank/DDBJ databases">
        <authorList>
            <person name="Corre E."/>
            <person name="Pelletier E."/>
            <person name="Niang G."/>
            <person name="Scheremetjew M."/>
            <person name="Finn R."/>
            <person name="Kale V."/>
            <person name="Holt S."/>
            <person name="Cochrane G."/>
            <person name="Meng A."/>
            <person name="Brown T."/>
            <person name="Cohen L."/>
        </authorList>
    </citation>
    <scope>NUCLEOTIDE SEQUENCE</scope>
    <source>
        <strain evidence="12">NIES-2562</strain>
    </source>
</reference>
<evidence type="ECO:0000256" key="7">
    <source>
        <dbReference type="PIRSR" id="PIRSR603915-2"/>
    </source>
</evidence>
<evidence type="ECO:0000256" key="3">
    <source>
        <dbReference type="ARBA" id="ARBA00022692"/>
    </source>
</evidence>
<evidence type="ECO:0000256" key="6">
    <source>
        <dbReference type="ARBA" id="ARBA00023180"/>
    </source>
</evidence>
<evidence type="ECO:0000256" key="8">
    <source>
        <dbReference type="SAM" id="MobiDB-lite"/>
    </source>
</evidence>
<evidence type="ECO:0008006" key="13">
    <source>
        <dbReference type="Google" id="ProtNLM"/>
    </source>
</evidence>
<keyword evidence="5 9" id="KW-0472">Membrane</keyword>
<proteinExistence type="inferred from homology"/>
<comment type="subcellular location">
    <subcellularLocation>
        <location evidence="1">Membrane</location>
        <topology evidence="1">Multi-pass membrane protein</topology>
    </subcellularLocation>
</comment>
<dbReference type="AlphaFoldDB" id="A0A7S3DCW1"/>
<protein>
    <recommendedName>
        <fullName evidence="13">Polycystin cation channel PKD1/PKD2 domain-containing protein</fullName>
    </recommendedName>
</protein>
<feature type="transmembrane region" description="Helical" evidence="9">
    <location>
        <begin position="59"/>
        <end position="76"/>
    </location>
</feature>
<comment type="similarity">
    <text evidence="2">Belongs to the polycystin family.</text>
</comment>
<dbReference type="PANTHER" id="PTHR10877">
    <property type="entry name" value="POLYCYSTIN FAMILY MEMBER"/>
    <property type="match status" value="1"/>
</dbReference>
<name>A0A7S3DCW1_9EUKA</name>
<dbReference type="InterPro" id="IPR046791">
    <property type="entry name" value="Polycystin_dom"/>
</dbReference>
<keyword evidence="3 9" id="KW-0812">Transmembrane</keyword>
<feature type="transmembrane region" description="Helical" evidence="9">
    <location>
        <begin position="380"/>
        <end position="403"/>
    </location>
</feature>
<dbReference type="EMBL" id="HBIB01022229">
    <property type="protein sequence ID" value="CAE0252264.1"/>
    <property type="molecule type" value="Transcribed_RNA"/>
</dbReference>
<feature type="compositionally biased region" description="Basic and acidic residues" evidence="8">
    <location>
        <begin position="19"/>
        <end position="41"/>
    </location>
</feature>
<organism evidence="12">
    <name type="scientific">Palpitomonas bilix</name>
    <dbReference type="NCBI Taxonomy" id="652834"/>
    <lineage>
        <taxon>Eukaryota</taxon>
        <taxon>Eukaryota incertae sedis</taxon>
    </lineage>
</organism>
<feature type="domain" description="Polycystin" evidence="11">
    <location>
        <begin position="99"/>
        <end position="291"/>
    </location>
</feature>
<keyword evidence="4 9" id="KW-1133">Transmembrane helix</keyword>
<sequence>MDKRVEPKLLAAVPAPEGSPDKKGKDKSEKSSKKESKKEVPFSEDIAEEVKPKHKRGELLIFIVFTLLYTLAVLFGRPTEETYYLRQNIISQLVSVQWKNIVEADQFYDYIRTDFVEKITPDPSEYASMSIESRRTIMGYNLIVGAIQVRQVRIDSEACDAIPPGMETVLSRCYGSYSASGQSQNSFGPPGEEGKYTFSERGGALRPLTRGELGSYPASGYIEPLSLNRTRTIELVDQLQADGWISDKTRAIFIEFSLYNPNVNQFLTVRLLGEIPQSGGIITSFAVNSIRVFRYLSTISIGIAVVELLFVAMLIYFMVSEIIAFARLRKQYFKSRWNILDWINLLLLWVTVIIRIVVLVTSMEITIDLTSEETLDLERISSLMDFEAQIASLNIFFIYFRLFEYIADVPRMDQLFRTLARAGIDLALFFIVFTIVFLAFALSFYTSFSLYLAEFRTIPQTIFTLFRVLLGDFDFENMYKANKILGPLLFFVSVC</sequence>
<dbReference type="InterPro" id="IPR003915">
    <property type="entry name" value="PKD_2"/>
</dbReference>
<gene>
    <name evidence="12" type="ORF">PBIL07802_LOCUS14491</name>
</gene>
<feature type="transmembrane region" description="Helical" evidence="9">
    <location>
        <begin position="424"/>
        <end position="445"/>
    </location>
</feature>
<dbReference type="GO" id="GO:0016020">
    <property type="term" value="C:membrane"/>
    <property type="evidence" value="ECO:0007669"/>
    <property type="project" value="UniProtKB-SubCell"/>
</dbReference>
<evidence type="ECO:0000256" key="4">
    <source>
        <dbReference type="ARBA" id="ARBA00022989"/>
    </source>
</evidence>
<dbReference type="PANTHER" id="PTHR10877:SF183">
    <property type="entry name" value="AT14535P-RELATED"/>
    <property type="match status" value="1"/>
</dbReference>